<dbReference type="Proteomes" id="UP000654257">
    <property type="component" value="Unassembled WGS sequence"/>
</dbReference>
<dbReference type="NCBIfam" id="TIGR01549">
    <property type="entry name" value="HAD-SF-IA-v1"/>
    <property type="match status" value="1"/>
</dbReference>
<protein>
    <recommendedName>
        <fullName evidence="4">Sugar-phosphatase</fullName>
    </recommendedName>
</protein>
<dbReference type="Gene3D" id="3.40.50.300">
    <property type="entry name" value="P-loop containing nucleotide triphosphate hydrolases"/>
    <property type="match status" value="1"/>
</dbReference>
<dbReference type="InterPro" id="IPR027417">
    <property type="entry name" value="P-loop_NTPase"/>
</dbReference>
<gene>
    <name evidence="2" type="ORF">GCM10007304_12430</name>
</gene>
<dbReference type="InterPro" id="IPR036412">
    <property type="entry name" value="HAD-like_sf"/>
</dbReference>
<proteinExistence type="predicted"/>
<accession>A0A917FSN5</accession>
<reference evidence="2" key="2">
    <citation type="submission" date="2020-09" db="EMBL/GenBank/DDBJ databases">
        <authorList>
            <person name="Sun Q."/>
            <person name="Sedlacek I."/>
        </authorList>
    </citation>
    <scope>NUCLEOTIDE SEQUENCE</scope>
    <source>
        <strain evidence="2">CCM 7905</strain>
    </source>
</reference>
<organism evidence="2 3">
    <name type="scientific">Rhodococcoides trifolii</name>
    <dbReference type="NCBI Taxonomy" id="908250"/>
    <lineage>
        <taxon>Bacteria</taxon>
        <taxon>Bacillati</taxon>
        <taxon>Actinomycetota</taxon>
        <taxon>Actinomycetes</taxon>
        <taxon>Mycobacteriales</taxon>
        <taxon>Nocardiaceae</taxon>
        <taxon>Rhodococcoides</taxon>
    </lineage>
</organism>
<reference evidence="2" key="1">
    <citation type="journal article" date="2014" name="Int. J. Syst. Evol. Microbiol.">
        <title>Complete genome sequence of Corynebacterium casei LMG S-19264T (=DSM 44701T), isolated from a smear-ripened cheese.</title>
        <authorList>
            <consortium name="US DOE Joint Genome Institute (JGI-PGF)"/>
            <person name="Walter F."/>
            <person name="Albersmeier A."/>
            <person name="Kalinowski J."/>
            <person name="Ruckert C."/>
        </authorList>
    </citation>
    <scope>NUCLEOTIDE SEQUENCE</scope>
    <source>
        <strain evidence="2">CCM 7905</strain>
    </source>
</reference>
<dbReference type="SFLD" id="SFLDG01129">
    <property type="entry name" value="C1.5:_HAD__Beta-PGM__Phosphata"/>
    <property type="match status" value="1"/>
</dbReference>
<evidence type="ECO:0000256" key="1">
    <source>
        <dbReference type="SAM" id="MobiDB-lite"/>
    </source>
</evidence>
<dbReference type="InterPro" id="IPR023198">
    <property type="entry name" value="PGP-like_dom2"/>
</dbReference>
<dbReference type="Gene3D" id="3.40.50.1000">
    <property type="entry name" value="HAD superfamily/HAD-like"/>
    <property type="match status" value="1"/>
</dbReference>
<dbReference type="EMBL" id="BMCU01000001">
    <property type="protein sequence ID" value="GGG00002.1"/>
    <property type="molecule type" value="Genomic_DNA"/>
</dbReference>
<dbReference type="AlphaFoldDB" id="A0A917FSN5"/>
<dbReference type="PANTHER" id="PTHR43481:SF4">
    <property type="entry name" value="GLYCEROL-1-PHOSPHATE PHOSPHOHYDROLASE 1-RELATED"/>
    <property type="match status" value="1"/>
</dbReference>
<sequence>MQSTVESASTIVVAGVAGSGKSTLGKALARRLRRPLLDLDTATNPLLERLEGPQWNTAGPRTELIRDGRYAALRSIARELIDLDQSPILVAPFTRELAGGDDWNALTELGDIAVVYVDGSPELLHCRRTARGESRDAHRAPDAPAPVPTVPHLRVDATLSTDQQLFRVLRHLGIVAPIDRGNDIFAATFDAVMFDLDGTLVDSTAAVHRSWDRLAREFGFDLDAIGHGMPAAASLALVLDPDRAAAALVRMTELETTDVSDIVPIPGAIELLNSLPDTAKAVVTSGSPPIAHARMAAGGVPVPTRVVTSADITRGKPDPEPFLLGAAKLGVDPTRCLVIEDAPAGVTAAKAAGCTVLAVGGTSGPEGLDADLYVESLSPLRFEKAGDGYRLVL</sequence>
<evidence type="ECO:0000313" key="3">
    <source>
        <dbReference type="Proteomes" id="UP000654257"/>
    </source>
</evidence>
<dbReference type="SFLD" id="SFLDS00003">
    <property type="entry name" value="Haloacid_Dehalogenase"/>
    <property type="match status" value="1"/>
</dbReference>
<dbReference type="Pfam" id="PF00702">
    <property type="entry name" value="Hydrolase"/>
    <property type="match status" value="1"/>
</dbReference>
<dbReference type="SUPFAM" id="SSF52540">
    <property type="entry name" value="P-loop containing nucleoside triphosphate hydrolases"/>
    <property type="match status" value="1"/>
</dbReference>
<dbReference type="GO" id="GO:0050308">
    <property type="term" value="F:sugar-phosphatase activity"/>
    <property type="evidence" value="ECO:0007669"/>
    <property type="project" value="TreeGrafter"/>
</dbReference>
<dbReference type="InterPro" id="IPR051806">
    <property type="entry name" value="HAD-like_SPP"/>
</dbReference>
<comment type="caution">
    <text evidence="2">The sequence shown here is derived from an EMBL/GenBank/DDBJ whole genome shotgun (WGS) entry which is preliminary data.</text>
</comment>
<dbReference type="PANTHER" id="PTHR43481">
    <property type="entry name" value="FRUCTOSE-1-PHOSPHATE PHOSPHATASE"/>
    <property type="match status" value="1"/>
</dbReference>
<dbReference type="NCBIfam" id="TIGR01509">
    <property type="entry name" value="HAD-SF-IA-v3"/>
    <property type="match status" value="1"/>
</dbReference>
<dbReference type="Pfam" id="PF13671">
    <property type="entry name" value="AAA_33"/>
    <property type="match status" value="1"/>
</dbReference>
<dbReference type="Gene3D" id="1.10.150.240">
    <property type="entry name" value="Putative phosphatase, domain 2"/>
    <property type="match status" value="1"/>
</dbReference>
<evidence type="ECO:0000313" key="2">
    <source>
        <dbReference type="EMBL" id="GGG00002.1"/>
    </source>
</evidence>
<dbReference type="SUPFAM" id="SSF56784">
    <property type="entry name" value="HAD-like"/>
    <property type="match status" value="1"/>
</dbReference>
<dbReference type="InterPro" id="IPR023214">
    <property type="entry name" value="HAD_sf"/>
</dbReference>
<dbReference type="InterPro" id="IPR006439">
    <property type="entry name" value="HAD-SF_hydro_IA"/>
</dbReference>
<keyword evidence="3" id="KW-1185">Reference proteome</keyword>
<evidence type="ECO:0008006" key="4">
    <source>
        <dbReference type="Google" id="ProtNLM"/>
    </source>
</evidence>
<feature type="compositionally biased region" description="Basic and acidic residues" evidence="1">
    <location>
        <begin position="131"/>
        <end position="141"/>
    </location>
</feature>
<feature type="region of interest" description="Disordered" evidence="1">
    <location>
        <begin position="131"/>
        <end position="150"/>
    </location>
</feature>
<name>A0A917FSN5_9NOCA</name>
<dbReference type="RefSeq" id="WP_188543763.1">
    <property type="nucleotide sequence ID" value="NZ_BMCU01000001.1"/>
</dbReference>